<dbReference type="RefSeq" id="WP_019035158.1">
    <property type="nucleotide sequence ID" value="NZ_UGSZ01000001.1"/>
</dbReference>
<organism evidence="1 2">
    <name type="scientific">Peptoniphilus lacrimalis</name>
    <dbReference type="NCBI Taxonomy" id="33031"/>
    <lineage>
        <taxon>Bacteria</taxon>
        <taxon>Bacillati</taxon>
        <taxon>Bacillota</taxon>
        <taxon>Tissierellia</taxon>
        <taxon>Tissierellales</taxon>
        <taxon>Peptoniphilaceae</taxon>
        <taxon>Peptoniphilus</taxon>
    </lineage>
</organism>
<accession>A0A379C5U5</accession>
<proteinExistence type="predicted"/>
<gene>
    <name evidence="1" type="ORF">NCTC13149_00791</name>
</gene>
<dbReference type="AlphaFoldDB" id="A0A379C5U5"/>
<dbReference type="OrthoDB" id="1698464at2"/>
<evidence type="ECO:0000313" key="2">
    <source>
        <dbReference type="Proteomes" id="UP000255517"/>
    </source>
</evidence>
<evidence type="ECO:0000313" key="1">
    <source>
        <dbReference type="EMBL" id="SUB56976.1"/>
    </source>
</evidence>
<sequence length="99" mass="11337">MTIAGDTKTYFPNRGYNLSYSNVGNFATIKNAVTNDRVTGILLANGIVDWHWVLGVGYREYANAGNYIRIVNGWNNTINKFYKPHSRSLWVSATQYWVR</sequence>
<reference evidence="1 2" key="1">
    <citation type="submission" date="2018-06" db="EMBL/GenBank/DDBJ databases">
        <authorList>
            <consortium name="Pathogen Informatics"/>
            <person name="Doyle S."/>
        </authorList>
    </citation>
    <scope>NUCLEOTIDE SEQUENCE [LARGE SCALE GENOMIC DNA]</scope>
    <source>
        <strain evidence="1 2">NCTC13149</strain>
    </source>
</reference>
<name>A0A379C5U5_9FIRM</name>
<protein>
    <submittedName>
        <fullName evidence="1">Uncharacterized protein</fullName>
    </submittedName>
</protein>
<dbReference type="EMBL" id="UGSZ01000001">
    <property type="protein sequence ID" value="SUB56976.1"/>
    <property type="molecule type" value="Genomic_DNA"/>
</dbReference>
<dbReference type="Proteomes" id="UP000255517">
    <property type="component" value="Unassembled WGS sequence"/>
</dbReference>